<evidence type="ECO:0000256" key="9">
    <source>
        <dbReference type="RuleBase" id="RU003523"/>
    </source>
</evidence>
<comment type="caution">
    <text evidence="11">The sequence shown here is derived from an EMBL/GenBank/DDBJ whole genome shotgun (WGS) entry which is preliminary data.</text>
</comment>
<evidence type="ECO:0000256" key="2">
    <source>
        <dbReference type="ARBA" id="ARBA00006154"/>
    </source>
</evidence>
<evidence type="ECO:0000256" key="5">
    <source>
        <dbReference type="ARBA" id="ARBA00022679"/>
    </source>
</evidence>
<proteinExistence type="inferred from homology"/>
<dbReference type="GO" id="GO:0009098">
    <property type="term" value="P:L-leucine biosynthetic process"/>
    <property type="evidence" value="ECO:0007669"/>
    <property type="project" value="InterPro"/>
</dbReference>
<dbReference type="GO" id="GO:0003852">
    <property type="term" value="F:2-isopropylmalate synthase activity"/>
    <property type="evidence" value="ECO:0007669"/>
    <property type="project" value="InterPro"/>
</dbReference>
<dbReference type="GO" id="GO:0043714">
    <property type="term" value="F:(R)-citramalate synthase activity"/>
    <property type="evidence" value="ECO:0007669"/>
    <property type="project" value="UniProtKB-UniRule"/>
</dbReference>
<evidence type="ECO:0000256" key="3">
    <source>
        <dbReference type="ARBA" id="ARBA00022605"/>
    </source>
</evidence>
<dbReference type="SUPFAM" id="SSF110921">
    <property type="entry name" value="2-isopropylmalate synthase LeuA, allosteric (dimerisation) domain"/>
    <property type="match status" value="1"/>
</dbReference>
<keyword evidence="5 9" id="KW-0808">Transferase</keyword>
<dbReference type="PROSITE" id="PS00815">
    <property type="entry name" value="AIPM_HOMOCIT_SYNTH_1"/>
    <property type="match status" value="1"/>
</dbReference>
<dbReference type="SUPFAM" id="SSF51569">
    <property type="entry name" value="Aldolase"/>
    <property type="match status" value="1"/>
</dbReference>
<dbReference type="InterPro" id="IPR036230">
    <property type="entry name" value="LeuA_allosteric_dom_sf"/>
</dbReference>
<protein>
    <recommendedName>
        <fullName evidence="8">Citramalate synthase</fullName>
        <ecNumber evidence="8">2.3.3.21</ecNumber>
    </recommendedName>
</protein>
<keyword evidence="3" id="KW-0028">Amino-acid biosynthesis</keyword>
<comment type="catalytic activity">
    <reaction evidence="7">
        <text>pyruvate + acetyl-CoA + H2O = (3R)-citramalate + CoA + H(+)</text>
        <dbReference type="Rhea" id="RHEA:19045"/>
        <dbReference type="ChEBI" id="CHEBI:15361"/>
        <dbReference type="ChEBI" id="CHEBI:15377"/>
        <dbReference type="ChEBI" id="CHEBI:15378"/>
        <dbReference type="ChEBI" id="CHEBI:30934"/>
        <dbReference type="ChEBI" id="CHEBI:57287"/>
        <dbReference type="ChEBI" id="CHEBI:57288"/>
        <dbReference type="EC" id="2.3.3.21"/>
    </reaction>
</comment>
<accession>A0A428N0T1</accession>
<dbReference type="NCBIfam" id="TIGR00977">
    <property type="entry name" value="citramal_synth"/>
    <property type="match status" value="1"/>
</dbReference>
<dbReference type="CDD" id="cd07941">
    <property type="entry name" value="DRE_TIM_LeuA3"/>
    <property type="match status" value="1"/>
</dbReference>
<gene>
    <name evidence="11" type="ORF">D7Z54_17635</name>
</gene>
<dbReference type="SMART" id="SM00917">
    <property type="entry name" value="LeuA_dimer"/>
    <property type="match status" value="1"/>
</dbReference>
<dbReference type="InterPro" id="IPR013709">
    <property type="entry name" value="2-isopropylmalate_synth_dimer"/>
</dbReference>
<comment type="pathway">
    <text evidence="1">Amino-acid biosynthesis; L-isoleucine biosynthesis; 2-oxobutanoate from pyruvate: step 1/3.</text>
</comment>
<dbReference type="Gene3D" id="3.30.160.270">
    <property type="match status" value="1"/>
</dbReference>
<comment type="similarity">
    <text evidence="2 9">Belongs to the alpha-IPM synthase/homocitrate synthase family.</text>
</comment>
<keyword evidence="4" id="KW-0412">Isoleucine biosynthesis</keyword>
<dbReference type="Proteomes" id="UP000275076">
    <property type="component" value="Unassembled WGS sequence"/>
</dbReference>
<sequence length="541" mass="60151">MASEVKMYDTTLRDGTQGEGISLSVDDKLKITEKLDQLGVHYIEGGWPGSNPKDMSYFEEVKKLSLQSAVITAFGSTRRPGVTAEEDPNLKRILDSGVEAAAIFGKSWDFHVTEALQTSLEENVHMIYDSIRYLKEKGLEVIFDAEHFFDGYKYNQSYAIRTIEAAQEAGADCIVLCDTNGGSLPSEISGILTELQRDVTTSIGIHCHNDGELAVANTLEAVKTGAVHIQGTVNGYGERCGNANLISVIPNLQLKMGISCLGEEQLKQLTEVSIYVHELANQTPPNSQPFTGKSAFAHKGGMHVSAVLKHPETYEHITPEKIGNERRVLVSELSGQSNLLFKAEELGIPLDKDNPAVKETIEKMKKMEHLGYQYEAAEASFELLIRNGIGEKHEYFHLDHFKIITDREKQGTFTTEAVVKMDIQDQSIMTAAEGNGPVNALDYALRKAIGEYYPLVHEMYLSDYKVRVLDEAEATASTVRVLIESSDGKETWSTVGVSANIVEASWYALVDSIRYYFMKHEDRLMKNETTVFHPEIGVRNH</sequence>
<dbReference type="PANTHER" id="PTHR43538:SF1">
    <property type="entry name" value="(R)-CITRAMALATE SYNTHASE"/>
    <property type="match status" value="1"/>
</dbReference>
<dbReference type="PANTHER" id="PTHR43538">
    <property type="entry name" value="ALPHA-IPM SYNTHASE/HOMOCITRATE SYNTHASE"/>
    <property type="match status" value="1"/>
</dbReference>
<evidence type="ECO:0000256" key="7">
    <source>
        <dbReference type="ARBA" id="ARBA00048263"/>
    </source>
</evidence>
<organism evidence="11 12">
    <name type="scientific">Salibacterium salarium</name>
    <dbReference type="NCBI Taxonomy" id="284579"/>
    <lineage>
        <taxon>Bacteria</taxon>
        <taxon>Bacillati</taxon>
        <taxon>Bacillota</taxon>
        <taxon>Bacilli</taxon>
        <taxon>Bacillales</taxon>
        <taxon>Bacillaceae</taxon>
    </lineage>
</organism>
<dbReference type="InterPro" id="IPR000891">
    <property type="entry name" value="PYR_CT"/>
</dbReference>
<dbReference type="Gene3D" id="1.10.238.260">
    <property type="match status" value="1"/>
</dbReference>
<dbReference type="PROSITE" id="PS50991">
    <property type="entry name" value="PYR_CT"/>
    <property type="match status" value="1"/>
</dbReference>
<dbReference type="AlphaFoldDB" id="A0A428N0T1"/>
<dbReference type="RefSeq" id="WP_125557442.1">
    <property type="nucleotide sequence ID" value="NZ_RBVX01000018.1"/>
</dbReference>
<evidence type="ECO:0000259" key="10">
    <source>
        <dbReference type="PROSITE" id="PS50991"/>
    </source>
</evidence>
<evidence type="ECO:0000313" key="12">
    <source>
        <dbReference type="Proteomes" id="UP000275076"/>
    </source>
</evidence>
<dbReference type="EC" id="2.3.3.21" evidence="8"/>
<name>A0A428N0T1_9BACI</name>
<dbReference type="UniPathway" id="UPA00047">
    <property type="reaction ID" value="UER00066"/>
</dbReference>
<evidence type="ECO:0000256" key="1">
    <source>
        <dbReference type="ARBA" id="ARBA00004743"/>
    </source>
</evidence>
<evidence type="ECO:0000256" key="6">
    <source>
        <dbReference type="ARBA" id="ARBA00023304"/>
    </source>
</evidence>
<feature type="domain" description="Pyruvate carboxyltransferase" evidence="10">
    <location>
        <begin position="5"/>
        <end position="267"/>
    </location>
</feature>
<dbReference type="Pfam" id="PF00682">
    <property type="entry name" value="HMGL-like"/>
    <property type="match status" value="1"/>
</dbReference>
<dbReference type="Gene3D" id="3.20.20.70">
    <property type="entry name" value="Aldolase class I"/>
    <property type="match status" value="1"/>
</dbReference>
<dbReference type="Pfam" id="PF08502">
    <property type="entry name" value="LeuA_dimer"/>
    <property type="match status" value="1"/>
</dbReference>
<keyword evidence="6" id="KW-0100">Branched-chain amino acid biosynthesis</keyword>
<keyword evidence="12" id="KW-1185">Reference proteome</keyword>
<dbReference type="Pfam" id="PF22617">
    <property type="entry name" value="HCS_D2"/>
    <property type="match status" value="1"/>
</dbReference>
<dbReference type="InterPro" id="IPR013785">
    <property type="entry name" value="Aldolase_TIM"/>
</dbReference>
<evidence type="ECO:0000256" key="4">
    <source>
        <dbReference type="ARBA" id="ARBA00022624"/>
    </source>
</evidence>
<evidence type="ECO:0000313" key="11">
    <source>
        <dbReference type="EMBL" id="RSL32020.1"/>
    </source>
</evidence>
<dbReference type="GO" id="GO:0009097">
    <property type="term" value="P:isoleucine biosynthetic process"/>
    <property type="evidence" value="ECO:0007669"/>
    <property type="project" value="UniProtKB-UniRule"/>
</dbReference>
<dbReference type="OrthoDB" id="9804858at2"/>
<evidence type="ECO:0000256" key="8">
    <source>
        <dbReference type="NCBIfam" id="TIGR00977"/>
    </source>
</evidence>
<dbReference type="InterPro" id="IPR054691">
    <property type="entry name" value="LeuA/HCS_post-cat"/>
</dbReference>
<dbReference type="InterPro" id="IPR005675">
    <property type="entry name" value="Citramal_synthase"/>
</dbReference>
<dbReference type="InterPro" id="IPR002034">
    <property type="entry name" value="AIPM/Hcit_synth_CS"/>
</dbReference>
<reference evidence="11 12" key="1">
    <citation type="submission" date="2018-10" db="EMBL/GenBank/DDBJ databases">
        <title>Draft genome sequence of Bacillus salarius IM0101, isolated from a hypersaline soil in Inner Mongolia, China.</title>
        <authorList>
            <person name="Yamprayoonswat W."/>
            <person name="Boonvisut S."/>
            <person name="Jumpathong W."/>
            <person name="Sittihan S."/>
            <person name="Ruangsuj P."/>
            <person name="Wanthongcharoen S."/>
            <person name="Thongpramul N."/>
            <person name="Pimmason S."/>
            <person name="Yu B."/>
            <person name="Yasawong M."/>
        </authorList>
    </citation>
    <scope>NUCLEOTIDE SEQUENCE [LARGE SCALE GENOMIC DNA]</scope>
    <source>
        <strain evidence="11 12">IM0101</strain>
    </source>
</reference>
<dbReference type="EMBL" id="RBVX01000018">
    <property type="protein sequence ID" value="RSL32020.1"/>
    <property type="molecule type" value="Genomic_DNA"/>
</dbReference>